<protein>
    <recommendedName>
        <fullName evidence="1">P2X purinoreceptor 7 intracellular domain-containing protein</fullName>
    </recommendedName>
</protein>
<evidence type="ECO:0000313" key="3">
    <source>
        <dbReference type="Proteomes" id="UP001176940"/>
    </source>
</evidence>
<feature type="domain" description="P2X purinoreceptor 7 intracellular" evidence="1">
    <location>
        <begin position="41"/>
        <end position="96"/>
    </location>
</feature>
<keyword evidence="3" id="KW-1185">Reference proteome</keyword>
<evidence type="ECO:0000313" key="2">
    <source>
        <dbReference type="EMBL" id="CAJ0924024.1"/>
    </source>
</evidence>
<dbReference type="EMBL" id="CAUEEQ010002914">
    <property type="protein sequence ID" value="CAJ0924024.1"/>
    <property type="molecule type" value="Genomic_DNA"/>
</dbReference>
<gene>
    <name evidence="2" type="ORF">RIMI_LOCUS2136131</name>
</gene>
<proteinExistence type="predicted"/>
<reference evidence="2" key="1">
    <citation type="submission" date="2023-07" db="EMBL/GenBank/DDBJ databases">
        <authorList>
            <person name="Stuckert A."/>
        </authorList>
    </citation>
    <scope>NUCLEOTIDE SEQUENCE</scope>
</reference>
<organism evidence="2 3">
    <name type="scientific">Ranitomeya imitator</name>
    <name type="common">mimic poison frog</name>
    <dbReference type="NCBI Taxonomy" id="111125"/>
    <lineage>
        <taxon>Eukaryota</taxon>
        <taxon>Metazoa</taxon>
        <taxon>Chordata</taxon>
        <taxon>Craniata</taxon>
        <taxon>Vertebrata</taxon>
        <taxon>Euteleostomi</taxon>
        <taxon>Amphibia</taxon>
        <taxon>Batrachia</taxon>
        <taxon>Anura</taxon>
        <taxon>Neobatrachia</taxon>
        <taxon>Hyloidea</taxon>
        <taxon>Dendrobatidae</taxon>
        <taxon>Dendrobatinae</taxon>
        <taxon>Ranitomeya</taxon>
    </lineage>
</organism>
<accession>A0ABN9KWN0</accession>
<dbReference type="Proteomes" id="UP001176940">
    <property type="component" value="Unassembled WGS sequence"/>
</dbReference>
<dbReference type="Pfam" id="PF20478">
    <property type="entry name" value="P2RX7_C"/>
    <property type="match status" value="1"/>
</dbReference>
<dbReference type="PANTHER" id="PTHR36981">
    <property type="entry name" value="ZGC:195170"/>
    <property type="match status" value="1"/>
</dbReference>
<comment type="caution">
    <text evidence="2">The sequence shown here is derived from an EMBL/GenBank/DDBJ whole genome shotgun (WGS) entry which is preliminary data.</text>
</comment>
<name>A0ABN9KWN0_9NEOB</name>
<evidence type="ECO:0000259" key="1">
    <source>
        <dbReference type="Pfam" id="PF20478"/>
    </source>
</evidence>
<sequence>MDCLSSWDPPMKGSPDPKWLRGGIRVLQGVLPGRLQALVSQAKPAAIKLRKTAYRSFTAWIHGYLGAGNRQPIPSCVVNKVCYAFPDDDDEYMGFKPSNDNAAKFMDLE</sequence>
<dbReference type="InterPro" id="IPR046815">
    <property type="entry name" value="P2RX7_C"/>
</dbReference>
<dbReference type="PANTHER" id="PTHR36981:SF9">
    <property type="entry name" value="NANOR-RELATED"/>
    <property type="match status" value="1"/>
</dbReference>